<dbReference type="RefSeq" id="WP_100748184.1">
    <property type="nucleotide sequence ID" value="NZ_NPEF02000026.1"/>
</dbReference>
<evidence type="ECO:0000259" key="2">
    <source>
        <dbReference type="Pfam" id="PF22559"/>
    </source>
</evidence>
<name>A0A2N0BGM4_9LEPT</name>
<dbReference type="Pfam" id="PF22559">
    <property type="entry name" value="GNAT-phage-like"/>
    <property type="match status" value="1"/>
</dbReference>
<proteinExistence type="predicted"/>
<dbReference type="EMBL" id="NPEF01000103">
    <property type="protein sequence ID" value="PJZ92817.1"/>
    <property type="molecule type" value="Genomic_DNA"/>
</dbReference>
<comment type="caution">
    <text evidence="3">The sequence shown here is derived from an EMBL/GenBank/DDBJ whole genome shotgun (WGS) entry which is preliminary data.</text>
</comment>
<feature type="domain" description="GNAT-like N-terminal" evidence="1">
    <location>
        <begin position="3"/>
        <end position="253"/>
    </location>
</feature>
<accession>A0A2N0BGM4</accession>
<sequence>MGFIGSFPPEARAILVDLLSKVEKSQKIFVGCSGNFTIDRILSGLGYKVHSNDVSLYSKLIADIILNQNTSVKCSDPVYNSVFCQWSKDSKFQNLVEVMFVLKTSKFRPQKNDFQKEMWESYLEKGLEFYEQTLKKFEAGGVFEFKIESFYFGDFLKHVQNSDGVSVLFAPTYKGGYEKIYKTVEEVFEYEKATYNVFDSKSAEKTYLNLLESGRSVIYSDIDFPELSDFKKGVVRYSNKKDVSLYSSLDSEKTYFFIPNSEREKTSLQIVRNDFQFFENAKIEIAKVPSDLIFHYKHIFMSSRVNYSDQEDFGIAFLVDGHVFGFAGFKKFMSSMKHVFVSSDFVVKSGEKRLSKLLIMLLLSKEVKKFLIREYLHSYKGVQTSVYTPHPVSMKYRGVFELAERKKGKLVYRQEFTNASMDEIFKTWFKTKRK</sequence>
<feature type="domain" description="GNAT-like C-terminal" evidence="2">
    <location>
        <begin position="281"/>
        <end position="431"/>
    </location>
</feature>
<gene>
    <name evidence="3" type="ORF">CH379_11205</name>
</gene>
<dbReference type="Pfam" id="PF22555">
    <property type="entry name" value="DAM-like-phage1"/>
    <property type="match status" value="1"/>
</dbReference>
<evidence type="ECO:0000313" key="3">
    <source>
        <dbReference type="EMBL" id="PJZ92817.1"/>
    </source>
</evidence>
<dbReference type="AlphaFoldDB" id="A0A2N0BGM4"/>
<organism evidence="3">
    <name type="scientific">Leptospira ellisii</name>
    <dbReference type="NCBI Taxonomy" id="2023197"/>
    <lineage>
        <taxon>Bacteria</taxon>
        <taxon>Pseudomonadati</taxon>
        <taxon>Spirochaetota</taxon>
        <taxon>Spirochaetia</taxon>
        <taxon>Leptospirales</taxon>
        <taxon>Leptospiraceae</taxon>
        <taxon>Leptospira</taxon>
    </lineage>
</organism>
<dbReference type="InterPro" id="IPR054341">
    <property type="entry name" value="GNAT-like_N"/>
</dbReference>
<protein>
    <submittedName>
        <fullName evidence="3">Uncharacterized protein</fullName>
    </submittedName>
</protein>
<dbReference type="OrthoDB" id="2986065at2"/>
<evidence type="ECO:0000259" key="1">
    <source>
        <dbReference type="Pfam" id="PF22555"/>
    </source>
</evidence>
<reference evidence="3" key="1">
    <citation type="submission" date="2017-07" db="EMBL/GenBank/DDBJ databases">
        <title>Leptospira spp. isolated from tropical soils.</title>
        <authorList>
            <person name="Thibeaux R."/>
            <person name="Iraola G."/>
            <person name="Ferres I."/>
            <person name="Bierque E."/>
            <person name="Girault D."/>
            <person name="Soupe-Gilbert M.-E."/>
            <person name="Picardeau M."/>
            <person name="Goarant C."/>
        </authorList>
    </citation>
    <scope>NUCLEOTIDE SEQUENCE [LARGE SCALE GENOMIC DNA]</scope>
    <source>
        <strain evidence="3">ATI7-C-A5</strain>
    </source>
</reference>
<accession>A0A2N0B8E1</accession>
<dbReference type="InterPro" id="IPR054340">
    <property type="entry name" value="GNAT-like_C_phage-like"/>
</dbReference>